<feature type="chain" id="PRO_5045794553" evidence="3">
    <location>
        <begin position="21"/>
        <end position="543"/>
    </location>
</feature>
<comment type="caution">
    <text evidence="4">The sequence shown here is derived from an EMBL/GenBank/DDBJ whole genome shotgun (WGS) entry which is preliminary data.</text>
</comment>
<proteinExistence type="predicted"/>
<gene>
    <name evidence="4" type="ORF">PRZ48_006787</name>
</gene>
<evidence type="ECO:0000313" key="5">
    <source>
        <dbReference type="Proteomes" id="UP001305779"/>
    </source>
</evidence>
<feature type="compositionally biased region" description="Basic and acidic residues" evidence="2">
    <location>
        <begin position="389"/>
        <end position="400"/>
    </location>
</feature>
<keyword evidence="1" id="KW-0175">Coiled coil</keyword>
<reference evidence="4 5" key="1">
    <citation type="journal article" date="2023" name="G3 (Bethesda)">
        <title>A chromosome-level genome assembly of Zasmidium syzygii isolated from banana leaves.</title>
        <authorList>
            <person name="van Westerhoven A.C."/>
            <person name="Mehrabi R."/>
            <person name="Talebi R."/>
            <person name="Steentjes M.B.F."/>
            <person name="Corcolon B."/>
            <person name="Chong P.A."/>
            <person name="Kema G.H.J."/>
            <person name="Seidl M.F."/>
        </authorList>
    </citation>
    <scope>NUCLEOTIDE SEQUENCE [LARGE SCALE GENOMIC DNA]</scope>
    <source>
        <strain evidence="4 5">P124</strain>
    </source>
</reference>
<organism evidence="4 5">
    <name type="scientific">Zasmidium cellare</name>
    <name type="common">Wine cellar mold</name>
    <name type="synonym">Racodium cellare</name>
    <dbReference type="NCBI Taxonomy" id="395010"/>
    <lineage>
        <taxon>Eukaryota</taxon>
        <taxon>Fungi</taxon>
        <taxon>Dikarya</taxon>
        <taxon>Ascomycota</taxon>
        <taxon>Pezizomycotina</taxon>
        <taxon>Dothideomycetes</taxon>
        <taxon>Dothideomycetidae</taxon>
        <taxon>Mycosphaerellales</taxon>
        <taxon>Mycosphaerellaceae</taxon>
        <taxon>Zasmidium</taxon>
    </lineage>
</organism>
<evidence type="ECO:0000256" key="2">
    <source>
        <dbReference type="SAM" id="MobiDB-lite"/>
    </source>
</evidence>
<evidence type="ECO:0000256" key="1">
    <source>
        <dbReference type="SAM" id="Coils"/>
    </source>
</evidence>
<evidence type="ECO:0000256" key="3">
    <source>
        <dbReference type="SAM" id="SignalP"/>
    </source>
</evidence>
<accession>A0ABR0EIB2</accession>
<keyword evidence="5" id="KW-1185">Reference proteome</keyword>
<feature type="signal peptide" evidence="3">
    <location>
        <begin position="1"/>
        <end position="20"/>
    </location>
</feature>
<feature type="coiled-coil region" evidence="1">
    <location>
        <begin position="128"/>
        <end position="158"/>
    </location>
</feature>
<name>A0ABR0EIB2_ZASCE</name>
<evidence type="ECO:0000313" key="4">
    <source>
        <dbReference type="EMBL" id="KAK4500981.1"/>
    </source>
</evidence>
<keyword evidence="3" id="KW-0732">Signal</keyword>
<feature type="region of interest" description="Disordered" evidence="2">
    <location>
        <begin position="198"/>
        <end position="218"/>
    </location>
</feature>
<protein>
    <submittedName>
        <fullName evidence="4">Uncharacterized protein</fullName>
    </submittedName>
</protein>
<dbReference type="Proteomes" id="UP001305779">
    <property type="component" value="Unassembled WGS sequence"/>
</dbReference>
<dbReference type="EMBL" id="JAXOVC010000005">
    <property type="protein sequence ID" value="KAK4500981.1"/>
    <property type="molecule type" value="Genomic_DNA"/>
</dbReference>
<feature type="region of interest" description="Disordered" evidence="2">
    <location>
        <begin position="389"/>
        <end position="418"/>
    </location>
</feature>
<feature type="compositionally biased region" description="Basic and acidic residues" evidence="2">
    <location>
        <begin position="489"/>
        <end position="502"/>
    </location>
</feature>
<feature type="region of interest" description="Disordered" evidence="2">
    <location>
        <begin position="489"/>
        <end position="515"/>
    </location>
</feature>
<sequence length="543" mass="61329">MRFSNVVALGLTACSSFAQGLSFIPHPDQDVDFSRIIQKHQNILDSPLLPYSGSTYLTSLHEATTDLLRFYNASAYNLGVNTMHFRVFPHVYTSERRHMGQCGPILNARDLEATISDGFLRAVTPKTMMEHGDEVKRIQEALRELTDVSAALDKQDLEAGILFNGHIETEGDVIHFPDSDLVHDPKFGGCPVKKSTRLADEKDEAGPTTLDGEESFEDQKDLNLRTGPASEAFKKILRLTAEIAAESKGTTFEAELRGIAEVLKERMMLEFAHLGKDVVDTELSAFMQDLMGEFGMSETAEPRGKSAAEATKDGEVSTWKFHDNDAEILDRHLGWRGCIMDFDSDKDVDDHTELDHEPQITTTDNAARDFATGLLTKEEKLQNLAKHEAKYQQRTGETRRQWLGQVKGDDKTSSKAPSVAEISQAVQELKNEMASVFEWYDHEFAMVKESISKNIALLNESLVWSEQEMLEKTKKGLVEWMWQDEFNEAADRESDSRPEHPRPMTNDPRFTKSKGVDEVIQKLDEVGVHRRLMDALEDEMLRR</sequence>